<proteinExistence type="predicted"/>
<reference evidence="1 2" key="1">
    <citation type="journal article" name="Sci. Rep.">
        <title>Telomere-to-telomere assembled and centromere annotated genomes of the two main subspecies of the button mushroom Agaricus bisporus reveal especially polymorphic chromosome ends.</title>
        <authorList>
            <person name="Sonnenberg A.S.M."/>
            <person name="Sedaghat-Telgerd N."/>
            <person name="Lavrijssen B."/>
            <person name="Ohm R.A."/>
            <person name="Hendrickx P.M."/>
            <person name="Scholtmeijer K."/>
            <person name="Baars J.J.P."/>
            <person name="van Peer A."/>
        </authorList>
    </citation>
    <scope>NUCLEOTIDE SEQUENCE [LARGE SCALE GENOMIC DNA]</scope>
    <source>
        <strain evidence="1 2">H119_p4</strain>
    </source>
</reference>
<comment type="caution">
    <text evidence="1">The sequence shown here is derived from an EMBL/GenBank/DDBJ whole genome shotgun (WGS) entry which is preliminary data.</text>
</comment>
<dbReference type="EMBL" id="JABXXO010000011">
    <property type="protein sequence ID" value="KAF7763440.1"/>
    <property type="molecule type" value="Genomic_DNA"/>
</dbReference>
<dbReference type="AlphaFoldDB" id="A0A8H7EY35"/>
<evidence type="ECO:0000313" key="1">
    <source>
        <dbReference type="EMBL" id="KAF7763440.1"/>
    </source>
</evidence>
<accession>A0A8H7EY35</accession>
<protein>
    <submittedName>
        <fullName evidence="1">Uncharacterized protein</fullName>
    </submittedName>
</protein>
<dbReference type="Proteomes" id="UP000629468">
    <property type="component" value="Unassembled WGS sequence"/>
</dbReference>
<gene>
    <name evidence="1" type="ORF">Agabi119p4_7977</name>
</gene>
<name>A0A8H7EY35_AGABI</name>
<organism evidence="1 2">
    <name type="scientific">Agaricus bisporus var. burnettii</name>
    <dbReference type="NCBI Taxonomy" id="192524"/>
    <lineage>
        <taxon>Eukaryota</taxon>
        <taxon>Fungi</taxon>
        <taxon>Dikarya</taxon>
        <taxon>Basidiomycota</taxon>
        <taxon>Agaricomycotina</taxon>
        <taxon>Agaricomycetes</taxon>
        <taxon>Agaricomycetidae</taxon>
        <taxon>Agaricales</taxon>
        <taxon>Agaricineae</taxon>
        <taxon>Agaricaceae</taxon>
        <taxon>Agaricus</taxon>
    </lineage>
</organism>
<sequence length="91" mass="10365">MVSKCSSYAFTQSIMSSDAPEYKFRGQDYVKLTRRDISNVPYGTIGKILGCSARKINGDLTYTNYAYYVRFDNGQTLSEVPEGDLEKVERR</sequence>
<evidence type="ECO:0000313" key="2">
    <source>
        <dbReference type="Proteomes" id="UP000629468"/>
    </source>
</evidence>